<dbReference type="Proteomes" id="UP001153737">
    <property type="component" value="Chromosome 8"/>
</dbReference>
<reference evidence="2" key="2">
    <citation type="submission" date="2022-10" db="EMBL/GenBank/DDBJ databases">
        <authorList>
            <consortium name="ENA_rothamsted_submissions"/>
            <consortium name="culmorum"/>
            <person name="King R."/>
        </authorList>
    </citation>
    <scope>NUCLEOTIDE SEQUENCE</scope>
</reference>
<keyword evidence="3" id="KW-1185">Reference proteome</keyword>
<dbReference type="PANTHER" id="PTHR33480:SF1">
    <property type="entry name" value="TYR RECOMBINASE DOMAIN-CONTAINING PROTEIN"/>
    <property type="match status" value="1"/>
</dbReference>
<proteinExistence type="predicted"/>
<feature type="region of interest" description="Disordered" evidence="1">
    <location>
        <begin position="77"/>
        <end position="155"/>
    </location>
</feature>
<gene>
    <name evidence="2" type="ORF">PHAECO_LOCUS12156</name>
</gene>
<protein>
    <submittedName>
        <fullName evidence="2">Uncharacterized protein</fullName>
    </submittedName>
</protein>
<dbReference type="PANTHER" id="PTHR33480">
    <property type="entry name" value="SET DOMAIN-CONTAINING PROTEIN-RELATED"/>
    <property type="match status" value="1"/>
</dbReference>
<evidence type="ECO:0000313" key="3">
    <source>
        <dbReference type="Proteomes" id="UP001153737"/>
    </source>
</evidence>
<sequence length="155" mass="17305">MANLESPETITSTKLGKYVATVFQVFNLKENECDWLARHLGHDIRVHREYYRLHENTVELTKVSRLLLAVDQGKAHTLAGKSSEEIQVQDLPPIEEDPPDLDGNDEADDDSNEGISGVSAADSTNKMEREVPSEPSLEKAKQKPSRCIYQSNLGN</sequence>
<organism evidence="2 3">
    <name type="scientific">Phaedon cochleariae</name>
    <name type="common">Mustard beetle</name>
    <dbReference type="NCBI Taxonomy" id="80249"/>
    <lineage>
        <taxon>Eukaryota</taxon>
        <taxon>Metazoa</taxon>
        <taxon>Ecdysozoa</taxon>
        <taxon>Arthropoda</taxon>
        <taxon>Hexapoda</taxon>
        <taxon>Insecta</taxon>
        <taxon>Pterygota</taxon>
        <taxon>Neoptera</taxon>
        <taxon>Endopterygota</taxon>
        <taxon>Coleoptera</taxon>
        <taxon>Polyphaga</taxon>
        <taxon>Cucujiformia</taxon>
        <taxon>Chrysomeloidea</taxon>
        <taxon>Chrysomelidae</taxon>
        <taxon>Chrysomelinae</taxon>
        <taxon>Chrysomelini</taxon>
        <taxon>Phaedon</taxon>
    </lineage>
</organism>
<dbReference type="OrthoDB" id="6780101at2759"/>
<feature type="compositionally biased region" description="Basic and acidic residues" evidence="1">
    <location>
        <begin position="125"/>
        <end position="141"/>
    </location>
</feature>
<name>A0A9N9SID4_PHACE</name>
<reference evidence="2" key="1">
    <citation type="submission" date="2022-01" db="EMBL/GenBank/DDBJ databases">
        <authorList>
            <person name="King R."/>
        </authorList>
    </citation>
    <scope>NUCLEOTIDE SEQUENCE</scope>
</reference>
<dbReference type="AlphaFoldDB" id="A0A9N9SID4"/>
<evidence type="ECO:0000256" key="1">
    <source>
        <dbReference type="SAM" id="MobiDB-lite"/>
    </source>
</evidence>
<evidence type="ECO:0000313" key="2">
    <source>
        <dbReference type="EMBL" id="CAG9824529.1"/>
    </source>
</evidence>
<dbReference type="EMBL" id="OU896714">
    <property type="protein sequence ID" value="CAG9824529.1"/>
    <property type="molecule type" value="Genomic_DNA"/>
</dbReference>
<feature type="compositionally biased region" description="Acidic residues" evidence="1">
    <location>
        <begin position="93"/>
        <end position="112"/>
    </location>
</feature>
<accession>A0A9N9SID4</accession>